<dbReference type="OrthoDB" id="9807451at2"/>
<sequence>MRIAVPVNEDNGLDSTICEHFGHAPYFAIIDVEGESINLSIFPNPAVEHAAGQIPRMLAEKGVNMIIASRMGEKAKLFFKQFGIEAVTGASGTLKDIISRITA</sequence>
<dbReference type="Gene3D" id="3.30.420.130">
    <property type="entry name" value="Dinitrogenase iron-molybdenum cofactor biosynthesis domain"/>
    <property type="match status" value="1"/>
</dbReference>
<dbReference type="RefSeq" id="WP_076713455.1">
    <property type="nucleotide sequence ID" value="NZ_MOEN01000032.1"/>
</dbReference>
<dbReference type="InterPro" id="IPR036105">
    <property type="entry name" value="DiNase_FeMo-co_biosyn_sf"/>
</dbReference>
<dbReference type="PANTHER" id="PTHR42983">
    <property type="entry name" value="DINITROGENASE IRON-MOLYBDENUM COFACTOR PROTEIN-RELATED"/>
    <property type="match status" value="1"/>
</dbReference>
<dbReference type="PANTHER" id="PTHR42983:SF1">
    <property type="entry name" value="IRON-MOLYBDENUM PROTEIN"/>
    <property type="match status" value="1"/>
</dbReference>
<name>A0A1R1MJT3_9BACT</name>
<comment type="caution">
    <text evidence="2">The sequence shown here is derived from an EMBL/GenBank/DDBJ whole genome shotgun (WGS) entry which is preliminary data.</text>
</comment>
<feature type="domain" description="Dinitrogenase iron-molybdenum cofactor biosynthesis" evidence="1">
    <location>
        <begin position="14"/>
        <end position="101"/>
    </location>
</feature>
<dbReference type="InterPro" id="IPR033913">
    <property type="entry name" value="MTH1175_dom"/>
</dbReference>
<gene>
    <name evidence="2" type="ORF">BLW93_07390</name>
</gene>
<dbReference type="AlphaFoldDB" id="A0A1R1MJT3"/>
<evidence type="ECO:0000313" key="2">
    <source>
        <dbReference type="EMBL" id="OMH40023.1"/>
    </source>
</evidence>
<organism evidence="2 3">
    <name type="scientific">Desulfurobacterium indicum</name>
    <dbReference type="NCBI Taxonomy" id="1914305"/>
    <lineage>
        <taxon>Bacteria</taxon>
        <taxon>Pseudomonadati</taxon>
        <taxon>Aquificota</taxon>
        <taxon>Aquificia</taxon>
        <taxon>Desulfurobacteriales</taxon>
        <taxon>Desulfurobacteriaceae</taxon>
        <taxon>Desulfurobacterium</taxon>
    </lineage>
</organism>
<evidence type="ECO:0000313" key="3">
    <source>
        <dbReference type="Proteomes" id="UP000187408"/>
    </source>
</evidence>
<dbReference type="EMBL" id="MOEN01000032">
    <property type="protein sequence ID" value="OMH40023.1"/>
    <property type="molecule type" value="Genomic_DNA"/>
</dbReference>
<proteinExistence type="predicted"/>
<protein>
    <recommendedName>
        <fullName evidence="1">Dinitrogenase iron-molybdenum cofactor biosynthesis domain-containing protein</fullName>
    </recommendedName>
</protein>
<dbReference type="CDD" id="cd00851">
    <property type="entry name" value="MTH1175"/>
    <property type="match status" value="1"/>
</dbReference>
<dbReference type="SUPFAM" id="SSF53146">
    <property type="entry name" value="Nitrogenase accessory factor-like"/>
    <property type="match status" value="1"/>
</dbReference>
<dbReference type="Proteomes" id="UP000187408">
    <property type="component" value="Unassembled WGS sequence"/>
</dbReference>
<dbReference type="Pfam" id="PF02579">
    <property type="entry name" value="Nitro_FeMo-Co"/>
    <property type="match status" value="1"/>
</dbReference>
<evidence type="ECO:0000259" key="1">
    <source>
        <dbReference type="Pfam" id="PF02579"/>
    </source>
</evidence>
<reference evidence="2 3" key="1">
    <citation type="submission" date="2016-10" db="EMBL/GenBank/DDBJ databases">
        <title>Genome sequence of a sulfur-reducing bacterium Desulfurobacterium indicum K6013.</title>
        <authorList>
            <person name="Cao J."/>
            <person name="Shao Z."/>
            <person name="Alain K."/>
            <person name="Jebbar M."/>
        </authorList>
    </citation>
    <scope>NUCLEOTIDE SEQUENCE [LARGE SCALE GENOMIC DNA]</scope>
    <source>
        <strain evidence="2 3">K6013</strain>
    </source>
</reference>
<dbReference type="InterPro" id="IPR003731">
    <property type="entry name" value="Di-Nase_FeMo-co_biosynth"/>
</dbReference>
<dbReference type="STRING" id="1914305.BLW93_07390"/>
<keyword evidence="3" id="KW-1185">Reference proteome</keyword>
<accession>A0A1R1MJT3</accession>